<sequence length="300" mass="34709">MGLKNKPNRWIGKLLFLIIILFGAITVYFSTDSRLTSTITLGVLFIAFGVAINIYSKNRISKFKWPLILLSSLSVICLVIYRIILPRVWDNYWEISEVFFLFASANIFLAAIFMMLQVFLDRQSSFRVTADSIIIVIPIFLLFWLELNLAEDYIHQSKVQDIDRLVYHVENNTHAISQLLEKNSEDDPFYKLYSLINRANNELLEKSGGMTILGTAVNATDIRYADEVIVKSGLLSDIRIKIKQLSQLPNMEKYREELNTLIRYKIDSGAKGNSVTEMRLRLRLIEQSIKIIELKQKKSW</sequence>
<reference evidence="2" key="1">
    <citation type="submission" date="2023-08" db="EMBL/GenBank/DDBJ databases">
        <title>Comparative genomics and taxonomic characterization of three novel marine species of genus Marivirga.</title>
        <authorList>
            <person name="Muhammad N."/>
            <person name="Kim S.-G."/>
        </authorList>
    </citation>
    <scope>NUCLEOTIDE SEQUENCE [LARGE SCALE GENOMIC DNA]</scope>
    <source>
        <strain evidence="2">ABR2-2</strain>
    </source>
</reference>
<feature type="transmembrane region" description="Helical" evidence="1">
    <location>
        <begin position="35"/>
        <end position="55"/>
    </location>
</feature>
<dbReference type="Proteomes" id="UP001244443">
    <property type="component" value="Chromosome"/>
</dbReference>
<evidence type="ECO:0000313" key="2">
    <source>
        <dbReference type="EMBL" id="WMN07872.1"/>
    </source>
</evidence>
<keyword evidence="1" id="KW-0812">Transmembrane</keyword>
<feature type="transmembrane region" description="Helical" evidence="1">
    <location>
        <begin position="67"/>
        <end position="85"/>
    </location>
</feature>
<dbReference type="AlphaFoldDB" id="A0AA51N7W9"/>
<evidence type="ECO:0000313" key="3">
    <source>
        <dbReference type="Proteomes" id="UP001244443"/>
    </source>
</evidence>
<name>A0AA51N7W9_9BACT</name>
<organism evidence="2 3">
    <name type="scientific">Marivirga arenosa</name>
    <dbReference type="NCBI Taxonomy" id="3059076"/>
    <lineage>
        <taxon>Bacteria</taxon>
        <taxon>Pseudomonadati</taxon>
        <taxon>Bacteroidota</taxon>
        <taxon>Cytophagia</taxon>
        <taxon>Cytophagales</taxon>
        <taxon>Marivirgaceae</taxon>
        <taxon>Marivirga</taxon>
    </lineage>
</organism>
<keyword evidence="1" id="KW-0472">Membrane</keyword>
<gene>
    <name evidence="2" type="ORF">QYS48_30180</name>
</gene>
<accession>A0AA51N7W9</accession>
<evidence type="ECO:0000256" key="1">
    <source>
        <dbReference type="SAM" id="Phobius"/>
    </source>
</evidence>
<proteinExistence type="predicted"/>
<feature type="transmembrane region" description="Helical" evidence="1">
    <location>
        <begin position="12"/>
        <end position="29"/>
    </location>
</feature>
<dbReference type="EMBL" id="CP129970">
    <property type="protein sequence ID" value="WMN07872.1"/>
    <property type="molecule type" value="Genomic_DNA"/>
</dbReference>
<keyword evidence="3" id="KW-1185">Reference proteome</keyword>
<feature type="transmembrane region" description="Helical" evidence="1">
    <location>
        <begin position="128"/>
        <end position="145"/>
    </location>
</feature>
<dbReference type="RefSeq" id="WP_308358169.1">
    <property type="nucleotide sequence ID" value="NZ_CP129970.2"/>
</dbReference>
<keyword evidence="1" id="KW-1133">Transmembrane helix</keyword>
<protein>
    <submittedName>
        <fullName evidence="2">Uncharacterized protein</fullName>
    </submittedName>
</protein>
<feature type="transmembrane region" description="Helical" evidence="1">
    <location>
        <begin position="97"/>
        <end position="116"/>
    </location>
</feature>